<evidence type="ECO:0000259" key="3">
    <source>
        <dbReference type="Pfam" id="PF18962"/>
    </source>
</evidence>
<feature type="signal peptide" evidence="2">
    <location>
        <begin position="1"/>
        <end position="18"/>
    </location>
</feature>
<dbReference type="InterPro" id="IPR005046">
    <property type="entry name" value="DUF285"/>
</dbReference>
<dbReference type="InterPro" id="IPR011889">
    <property type="entry name" value="Liste_lipo_26"/>
</dbReference>
<name>A0ABS7ZY89_9FLAO</name>
<feature type="chain" id="PRO_5045758219" evidence="2">
    <location>
        <begin position="19"/>
        <end position="548"/>
    </location>
</feature>
<feature type="domain" description="Secretion system C-terminal sorting" evidence="3">
    <location>
        <begin position="483"/>
        <end position="548"/>
    </location>
</feature>
<comment type="caution">
    <text evidence="4">The sequence shown here is derived from an EMBL/GenBank/DDBJ whole genome shotgun (WGS) entry which is preliminary data.</text>
</comment>
<dbReference type="EMBL" id="JAERSE020000001">
    <property type="protein sequence ID" value="MCA6066183.1"/>
    <property type="molecule type" value="Genomic_DNA"/>
</dbReference>
<accession>A0ABS7ZY89</accession>
<evidence type="ECO:0000256" key="2">
    <source>
        <dbReference type="SAM" id="SignalP"/>
    </source>
</evidence>
<dbReference type="Pfam" id="PF03382">
    <property type="entry name" value="DUF285"/>
    <property type="match status" value="1"/>
</dbReference>
<organism evidence="4 5">
    <name type="scientific">Chryseobacterium tagetis</name>
    <dbReference type="NCBI Taxonomy" id="2801334"/>
    <lineage>
        <taxon>Bacteria</taxon>
        <taxon>Pseudomonadati</taxon>
        <taxon>Bacteroidota</taxon>
        <taxon>Flavobacteriia</taxon>
        <taxon>Flavobacteriales</taxon>
        <taxon>Weeksellaceae</taxon>
        <taxon>Chryseobacterium group</taxon>
        <taxon>Chryseobacterium</taxon>
    </lineage>
</organism>
<reference evidence="4 5" key="1">
    <citation type="submission" date="2021-09" db="EMBL/GenBank/DDBJ databases">
        <title>Genome sequencing and assembly of Chryseobacterium sp. RG1.</title>
        <authorList>
            <person name="Chhetri G."/>
        </authorList>
    </citation>
    <scope>NUCLEOTIDE SEQUENCE [LARGE SCALE GENOMIC DNA]</scope>
    <source>
        <strain evidence="4 5">RG1</strain>
    </source>
</reference>
<gene>
    <name evidence="4" type="ORF">JI747_003265</name>
</gene>
<dbReference type="RefSeq" id="WP_225686255.1">
    <property type="nucleotide sequence ID" value="NZ_JAERSE020000001.1"/>
</dbReference>
<dbReference type="NCBIfam" id="TIGR04183">
    <property type="entry name" value="Por_Secre_tail"/>
    <property type="match status" value="1"/>
</dbReference>
<protein>
    <submittedName>
        <fullName evidence="4">BspA family leucine-rich repeat surface protein</fullName>
    </submittedName>
</protein>
<keyword evidence="5" id="KW-1185">Reference proteome</keyword>
<dbReference type="Proteomes" id="UP000618240">
    <property type="component" value="Unassembled WGS sequence"/>
</dbReference>
<evidence type="ECO:0000256" key="1">
    <source>
        <dbReference type="ARBA" id="ARBA00022729"/>
    </source>
</evidence>
<sequence length="548" mass="60594">MKKLLFILLCFAMSFIKAQNPIITTWQQTDAAPIALYTTGTYTYTWVSTSDPSINGSGTGNSSGTTYISLPSSAHPTYTVSIYPTSQFRFNFFTGSASSSKLKNINQWGDVNWVPDLSQMFYGCNNLEITATDIPDFSNVTNMSYMFYNCSSLITVPNMSNWDVSNVTTMYYMFGFADHFNQDIGNWDVSNVTDMSYMFDGTDDFNQDIGNWDVSNVTNMGGMFSNAITFNQDIGNWDVSNVTNMGGMFSNAITFNQDIGNWDVSSVTNMGSMFYNTLLGSQFNQNIGSWDVSNVTDMGGMFSGATTFNQDISYWDVSKVTNMPNMFSGATTFNQDISYWDVSKVTNMPNMFSSATTFNQDISSWDVSKVTNMSYMLYQSTNFNQNLGSWNLKAGVLLNAMLSYSGMNCENYSKTLKGWAENSSTPNSRILGVYGLKYGSAGQTYRNILTGTKGWTISGDTYDASCTATLSTADVVKDTVTKVYPNPTTGIFYIEADTKSNAQLYDSAGKLIKTISLNAGKTTVDISELPTGVYFIKQENTSAKIIKK</sequence>
<proteinExistence type="predicted"/>
<dbReference type="InterPro" id="IPR032675">
    <property type="entry name" value="LRR_dom_sf"/>
</dbReference>
<dbReference type="Gene3D" id="3.80.10.10">
    <property type="entry name" value="Ribonuclease Inhibitor"/>
    <property type="match status" value="1"/>
</dbReference>
<dbReference type="NCBIfam" id="TIGR02167">
    <property type="entry name" value="Liste_lipo_26"/>
    <property type="match status" value="9"/>
</dbReference>
<dbReference type="Pfam" id="PF18962">
    <property type="entry name" value="Por_Secre_tail"/>
    <property type="match status" value="1"/>
</dbReference>
<keyword evidence="1 2" id="KW-0732">Signal</keyword>
<evidence type="ECO:0000313" key="5">
    <source>
        <dbReference type="Proteomes" id="UP000618240"/>
    </source>
</evidence>
<dbReference type="InterPro" id="IPR026444">
    <property type="entry name" value="Secre_tail"/>
</dbReference>
<evidence type="ECO:0000313" key="4">
    <source>
        <dbReference type="EMBL" id="MCA6066183.1"/>
    </source>
</evidence>